<dbReference type="Proteomes" id="UP000195141">
    <property type="component" value="Chromosome"/>
</dbReference>
<evidence type="ECO:0000256" key="1">
    <source>
        <dbReference type="SAM" id="Coils"/>
    </source>
</evidence>
<gene>
    <name evidence="3" type="ORF">A5888_002664</name>
</gene>
<reference evidence="3" key="2">
    <citation type="submission" date="2024-03" db="EMBL/GenBank/DDBJ databases">
        <title>The Genome Sequence of Enterococcus sp. DIV0242b.</title>
        <authorList>
            <consortium name="The Broad Institute Genomics Platform"/>
            <consortium name="The Broad Institute Microbial Omics Core"/>
            <consortium name="The Broad Institute Genomic Center for Infectious Diseases"/>
            <person name="Earl A."/>
            <person name="Manson A."/>
            <person name="Gilmore M."/>
            <person name="Schwartman J."/>
            <person name="Shea T."/>
            <person name="Abouelleil A."/>
            <person name="Cao P."/>
            <person name="Chapman S."/>
            <person name="Cusick C."/>
            <person name="Young S."/>
            <person name="Neafsey D."/>
            <person name="Nusbaum C."/>
            <person name="Birren B."/>
        </authorList>
    </citation>
    <scope>NUCLEOTIDE SEQUENCE</scope>
    <source>
        <strain evidence="3">9E7_DIV0242</strain>
    </source>
</reference>
<dbReference type="RefSeq" id="WP_339101649.1">
    <property type="nucleotide sequence ID" value="NZ_CP147247.1"/>
</dbReference>
<dbReference type="EMBL" id="CP147247">
    <property type="protein sequence ID" value="WYJ90896.1"/>
    <property type="molecule type" value="Genomic_DNA"/>
</dbReference>
<feature type="compositionally biased region" description="Polar residues" evidence="2">
    <location>
        <begin position="149"/>
        <end position="158"/>
    </location>
</feature>
<reference evidence="3" key="1">
    <citation type="submission" date="2017-05" db="EMBL/GenBank/DDBJ databases">
        <authorList>
            <consortium name="The Broad Institute Genomics Platform"/>
            <consortium name="The Broad Institute Genomic Center for Infectious Diseases"/>
            <person name="Earl A."/>
            <person name="Manson A."/>
            <person name="Schwartman J."/>
            <person name="Gilmore M."/>
            <person name="Abouelleil A."/>
            <person name="Cao P."/>
            <person name="Chapman S."/>
            <person name="Cusick C."/>
            <person name="Shea T."/>
            <person name="Young S."/>
            <person name="Neafsey D."/>
            <person name="Nusbaum C."/>
            <person name="Birren B."/>
        </authorList>
    </citation>
    <scope>NUCLEOTIDE SEQUENCE</scope>
    <source>
        <strain evidence="3">9E7_DIV0242</strain>
    </source>
</reference>
<evidence type="ECO:0008006" key="5">
    <source>
        <dbReference type="Google" id="ProtNLM"/>
    </source>
</evidence>
<feature type="coiled-coil region" evidence="1">
    <location>
        <begin position="18"/>
        <end position="83"/>
    </location>
</feature>
<keyword evidence="1" id="KW-0175">Coiled coil</keyword>
<feature type="compositionally biased region" description="Basic and acidic residues" evidence="2">
    <location>
        <begin position="133"/>
        <end position="145"/>
    </location>
</feature>
<organism evidence="3 4">
    <name type="scientific">Candidatus Enterococcus clewellii</name>
    <dbReference type="NCBI Taxonomy" id="1834193"/>
    <lineage>
        <taxon>Bacteria</taxon>
        <taxon>Bacillati</taxon>
        <taxon>Bacillota</taxon>
        <taxon>Bacilli</taxon>
        <taxon>Lactobacillales</taxon>
        <taxon>Enterococcaceae</taxon>
        <taxon>Enterococcus</taxon>
    </lineage>
</organism>
<evidence type="ECO:0000313" key="4">
    <source>
        <dbReference type="Proteomes" id="UP000195141"/>
    </source>
</evidence>
<evidence type="ECO:0000256" key="2">
    <source>
        <dbReference type="SAM" id="MobiDB-lite"/>
    </source>
</evidence>
<evidence type="ECO:0000313" key="3">
    <source>
        <dbReference type="EMBL" id="WYJ90896.1"/>
    </source>
</evidence>
<protein>
    <recommendedName>
        <fullName evidence="5">Phage scaffold protein</fullName>
    </recommendedName>
</protein>
<dbReference type="Pfam" id="PF14265">
    <property type="entry name" value="DUF4355"/>
    <property type="match status" value="1"/>
</dbReference>
<dbReference type="AlphaFoldDB" id="A0AAQ3Y170"/>
<sequence>MSEFKAIETQEELDRIIQDRLTRQKESLEKQFSDYEEIKTRNADLEKQVGTLQTAIEESKTSAADYDKQLSELNGKLAGYETANLRTKIALQNGLPFDLADRLVGDNEETLKADAERLAAFVKPKNAVPPLKNTEKPLGDEKDNAYKSLINNLNTEGE</sequence>
<dbReference type="InterPro" id="IPR025580">
    <property type="entry name" value="Gp46"/>
</dbReference>
<name>A0AAQ3Y170_9ENTE</name>
<feature type="region of interest" description="Disordered" evidence="2">
    <location>
        <begin position="127"/>
        <end position="158"/>
    </location>
</feature>
<proteinExistence type="predicted"/>
<keyword evidence="4" id="KW-1185">Reference proteome</keyword>
<accession>A0AAQ3Y170</accession>